<keyword evidence="1" id="KW-0175">Coiled coil</keyword>
<organism evidence="2 3">
    <name type="scientific">Solanum commersonii</name>
    <name type="common">Commerson's wild potato</name>
    <name type="synonym">Commerson's nightshade</name>
    <dbReference type="NCBI Taxonomy" id="4109"/>
    <lineage>
        <taxon>Eukaryota</taxon>
        <taxon>Viridiplantae</taxon>
        <taxon>Streptophyta</taxon>
        <taxon>Embryophyta</taxon>
        <taxon>Tracheophyta</taxon>
        <taxon>Spermatophyta</taxon>
        <taxon>Magnoliopsida</taxon>
        <taxon>eudicotyledons</taxon>
        <taxon>Gunneridae</taxon>
        <taxon>Pentapetalae</taxon>
        <taxon>asterids</taxon>
        <taxon>lamiids</taxon>
        <taxon>Solanales</taxon>
        <taxon>Solanaceae</taxon>
        <taxon>Solanoideae</taxon>
        <taxon>Solaneae</taxon>
        <taxon>Solanum</taxon>
    </lineage>
</organism>
<dbReference type="EMBL" id="JACXVP010000002">
    <property type="protein sequence ID" value="KAG5619763.1"/>
    <property type="molecule type" value="Genomic_DNA"/>
</dbReference>
<sequence>MLLKMGHLAHSIDVRASRLEAEVPKMIKRAISIALTPLKAYINVLTARVEVCERGDGAIDAVTTFKADVVELRMDVDHLKSTYFTSLFGMVEIPNDSSIDILAYFEVPLDTTEDDIRADVAAAESEAETYEEQLGVHEETIYESLTDLEEVMVHAAVQTSLKDTTMVSSSGAKADETPNTDALDKWMCQP</sequence>
<keyword evidence="3" id="KW-1185">Reference proteome</keyword>
<accession>A0A9J6A654</accession>
<reference evidence="2 3" key="1">
    <citation type="submission" date="2020-09" db="EMBL/GenBank/DDBJ databases">
        <title>De no assembly of potato wild relative species, Solanum commersonii.</title>
        <authorList>
            <person name="Cho K."/>
        </authorList>
    </citation>
    <scope>NUCLEOTIDE SEQUENCE [LARGE SCALE GENOMIC DNA]</scope>
    <source>
        <strain evidence="2">LZ3.2</strain>
        <tissue evidence="2">Leaf</tissue>
    </source>
</reference>
<protein>
    <recommendedName>
        <fullName evidence="4">Polyprotein protein</fullName>
    </recommendedName>
</protein>
<evidence type="ECO:0008006" key="4">
    <source>
        <dbReference type="Google" id="ProtNLM"/>
    </source>
</evidence>
<dbReference type="Proteomes" id="UP000824120">
    <property type="component" value="Chromosome 2"/>
</dbReference>
<evidence type="ECO:0000313" key="3">
    <source>
        <dbReference type="Proteomes" id="UP000824120"/>
    </source>
</evidence>
<feature type="coiled-coil region" evidence="1">
    <location>
        <begin position="113"/>
        <end position="140"/>
    </location>
</feature>
<proteinExistence type="predicted"/>
<dbReference type="AlphaFoldDB" id="A0A9J6A654"/>
<name>A0A9J6A654_SOLCO</name>
<evidence type="ECO:0000256" key="1">
    <source>
        <dbReference type="SAM" id="Coils"/>
    </source>
</evidence>
<evidence type="ECO:0000313" key="2">
    <source>
        <dbReference type="EMBL" id="KAG5619763.1"/>
    </source>
</evidence>
<gene>
    <name evidence="2" type="ORF">H5410_004981</name>
</gene>
<comment type="caution">
    <text evidence="2">The sequence shown here is derived from an EMBL/GenBank/DDBJ whole genome shotgun (WGS) entry which is preliminary data.</text>
</comment>